<dbReference type="KEGG" id="aarc:G127AT_14050"/>
<proteinExistence type="predicted"/>
<dbReference type="Gene3D" id="3.50.50.60">
    <property type="entry name" value="FAD/NAD(P)-binding domain"/>
    <property type="match status" value="1"/>
</dbReference>
<protein>
    <submittedName>
        <fullName evidence="1">Uncharacterized protein</fullName>
    </submittedName>
</protein>
<name>A0A975FM01_9MICO</name>
<dbReference type="AlphaFoldDB" id="A0A975FM01"/>
<dbReference type="Gene3D" id="3.30.9.10">
    <property type="entry name" value="D-Amino Acid Oxidase, subunit A, domain 2"/>
    <property type="match status" value="1"/>
</dbReference>
<dbReference type="RefSeq" id="WP_210897905.1">
    <property type="nucleotide sequence ID" value="NZ_CP071696.1"/>
</dbReference>
<gene>
    <name evidence="1" type="ORF">G127AT_14050</name>
</gene>
<dbReference type="EMBL" id="CP071696">
    <property type="protein sequence ID" value="QTX04376.1"/>
    <property type="molecule type" value="Genomic_DNA"/>
</dbReference>
<dbReference type="InterPro" id="IPR036188">
    <property type="entry name" value="FAD/NAD-bd_sf"/>
</dbReference>
<evidence type="ECO:0000313" key="1">
    <source>
        <dbReference type="EMBL" id="QTX04376.1"/>
    </source>
</evidence>
<keyword evidence="2" id="KW-1185">Reference proteome</keyword>
<evidence type="ECO:0000313" key="2">
    <source>
        <dbReference type="Proteomes" id="UP000671914"/>
    </source>
</evidence>
<organism evidence="1 2">
    <name type="scientific">Agromyces archimandritae</name>
    <dbReference type="NCBI Taxonomy" id="2781962"/>
    <lineage>
        <taxon>Bacteria</taxon>
        <taxon>Bacillati</taxon>
        <taxon>Actinomycetota</taxon>
        <taxon>Actinomycetes</taxon>
        <taxon>Micrococcales</taxon>
        <taxon>Microbacteriaceae</taxon>
        <taxon>Agromyces</taxon>
    </lineage>
</organism>
<reference evidence="1" key="1">
    <citation type="submission" date="2021-03" db="EMBL/GenBank/DDBJ databases">
        <title>Agromyces archimandritus sp. nov., isolated from the cockroach Archimandrita tessellata.</title>
        <authorList>
            <person name="Guzman J."/>
            <person name="Ortuzar M."/>
            <person name="Poehlein A."/>
            <person name="Daniel R."/>
            <person name="Trujillo M."/>
            <person name="Vilcinskas A."/>
        </authorList>
    </citation>
    <scope>NUCLEOTIDE SEQUENCE</scope>
    <source>
        <strain evidence="1">G127AT</strain>
    </source>
</reference>
<dbReference type="Proteomes" id="UP000671914">
    <property type="component" value="Chromosome"/>
</dbReference>
<accession>A0A975FM01</accession>
<sequence>MAAASTLVVALVATGVALGVARAKRAAAIDAYRQSQDALREAIAADDFCYDSISQIRMDACSMDRIGLVGDAAHSTGSHRRFPSYVR</sequence>